<dbReference type="CDD" id="cd05509">
    <property type="entry name" value="Bromo_gcn5_like"/>
    <property type="match status" value="1"/>
</dbReference>
<feature type="domain" description="PHD-type" evidence="18">
    <location>
        <begin position="2157"/>
        <end position="2208"/>
    </location>
</feature>
<dbReference type="Pfam" id="PF15613">
    <property type="entry name" value="WSD"/>
    <property type="match status" value="1"/>
</dbReference>
<protein>
    <recommendedName>
        <fullName evidence="22">Nucleosome-remodeling factor subunit BPTF-like</fullName>
    </recommendedName>
</protein>
<feature type="compositionally biased region" description="Basic and acidic residues" evidence="16">
    <location>
        <begin position="999"/>
        <end position="1010"/>
    </location>
</feature>
<feature type="region of interest" description="Disordered" evidence="16">
    <location>
        <begin position="550"/>
        <end position="740"/>
    </location>
</feature>
<feature type="compositionally biased region" description="Polar residues" evidence="16">
    <location>
        <begin position="1794"/>
        <end position="1807"/>
    </location>
</feature>
<reference evidence="20 21" key="1">
    <citation type="submission" date="2019-06" db="EMBL/GenBank/DDBJ databases">
        <title>Draft genomes of female and male turbot (Scophthalmus maximus).</title>
        <authorList>
            <person name="Xu H."/>
            <person name="Xu X.-W."/>
            <person name="Shao C."/>
            <person name="Chen S."/>
        </authorList>
    </citation>
    <scope>NUCLEOTIDE SEQUENCE [LARGE SCALE GENOMIC DNA]</scope>
    <source>
        <strain evidence="20">Ysfricsl-2016a</strain>
        <tissue evidence="20">Blood</tissue>
    </source>
</reference>
<feature type="region of interest" description="Disordered" evidence="16">
    <location>
        <begin position="1757"/>
        <end position="1807"/>
    </location>
</feature>
<evidence type="ECO:0000313" key="21">
    <source>
        <dbReference type="Proteomes" id="UP000438429"/>
    </source>
</evidence>
<dbReference type="FunFam" id="3.30.40.10:FF:000048">
    <property type="entry name" value="nucleosome-remodeling factor subunit BPTF isoform X1"/>
    <property type="match status" value="2"/>
</dbReference>
<feature type="domain" description="PHD-type" evidence="18">
    <location>
        <begin position="2098"/>
        <end position="2149"/>
    </location>
</feature>
<dbReference type="SUPFAM" id="SSF57903">
    <property type="entry name" value="FYVE/PHD zinc finger"/>
    <property type="match status" value="3"/>
</dbReference>
<feature type="region of interest" description="Disordered" evidence="16">
    <location>
        <begin position="1389"/>
        <end position="1421"/>
    </location>
</feature>
<evidence type="ECO:0000256" key="7">
    <source>
        <dbReference type="ARBA" id="ARBA00022853"/>
    </source>
</evidence>
<feature type="compositionally biased region" description="Basic and acidic residues" evidence="16">
    <location>
        <begin position="680"/>
        <end position="692"/>
    </location>
</feature>
<dbReference type="InterPro" id="IPR028941">
    <property type="entry name" value="WHIM2_dom"/>
</dbReference>
<dbReference type="PANTHER" id="PTHR45975">
    <property type="entry name" value="NUCLEOSOME-REMODELING FACTOR SUBUNIT BPTF"/>
    <property type="match status" value="1"/>
</dbReference>
<dbReference type="CDD" id="cd15560">
    <property type="entry name" value="PHD2_3_BPTF"/>
    <property type="match status" value="2"/>
</dbReference>
<dbReference type="GO" id="GO:0008270">
    <property type="term" value="F:zinc ion binding"/>
    <property type="evidence" value="ECO:0007669"/>
    <property type="project" value="UniProtKB-KW"/>
</dbReference>
<dbReference type="InterPro" id="IPR019786">
    <property type="entry name" value="Zinc_finger_PHD-type_CS"/>
</dbReference>
<evidence type="ECO:0000256" key="13">
    <source>
        <dbReference type="PROSITE-ProRule" id="PRU00035"/>
    </source>
</evidence>
<comment type="subcellular location">
    <subcellularLocation>
        <location evidence="1">Nucleus</location>
    </subcellularLocation>
</comment>
<dbReference type="FunFam" id="3.30.40.10:FF:000036">
    <property type="entry name" value="nucleosome-remodeling factor subunit BPTF isoform X1"/>
    <property type="match status" value="1"/>
</dbReference>
<dbReference type="PROSITE" id="PS50014">
    <property type="entry name" value="BROMODOMAIN_2"/>
    <property type="match status" value="1"/>
</dbReference>
<keyword evidence="6" id="KW-0862">Zinc</keyword>
<organism evidence="20 21">
    <name type="scientific">Scophthalmus maximus</name>
    <name type="common">Turbot</name>
    <name type="synonym">Psetta maxima</name>
    <dbReference type="NCBI Taxonomy" id="52904"/>
    <lineage>
        <taxon>Eukaryota</taxon>
        <taxon>Metazoa</taxon>
        <taxon>Chordata</taxon>
        <taxon>Craniata</taxon>
        <taxon>Vertebrata</taxon>
        <taxon>Euteleostomi</taxon>
        <taxon>Actinopterygii</taxon>
        <taxon>Neopterygii</taxon>
        <taxon>Teleostei</taxon>
        <taxon>Neoteleostei</taxon>
        <taxon>Acanthomorphata</taxon>
        <taxon>Carangaria</taxon>
        <taxon>Pleuronectiformes</taxon>
        <taxon>Pleuronectoidei</taxon>
        <taxon>Scophthalmidae</taxon>
        <taxon>Scophthalmus</taxon>
    </lineage>
</organism>
<dbReference type="GO" id="GO:0045944">
    <property type="term" value="P:positive regulation of transcription by RNA polymerase II"/>
    <property type="evidence" value="ECO:0007669"/>
    <property type="project" value="UniProtKB-ARBA"/>
</dbReference>
<evidence type="ECO:0000256" key="14">
    <source>
        <dbReference type="PROSITE-ProRule" id="PRU00146"/>
    </source>
</evidence>
<feature type="compositionally biased region" description="Polar residues" evidence="16">
    <location>
        <begin position="1318"/>
        <end position="1341"/>
    </location>
</feature>
<evidence type="ECO:0000256" key="12">
    <source>
        <dbReference type="ARBA" id="ARBA00023242"/>
    </source>
</evidence>
<evidence type="ECO:0000256" key="2">
    <source>
        <dbReference type="ARBA" id="ARBA00022553"/>
    </source>
</evidence>
<dbReference type="Gene3D" id="3.30.40.10">
    <property type="entry name" value="Zinc/RING finger domain, C3HC4 (zinc finger)"/>
    <property type="match status" value="3"/>
</dbReference>
<dbReference type="SMART" id="SM00571">
    <property type="entry name" value="DDT"/>
    <property type="match status" value="1"/>
</dbReference>
<evidence type="ECO:0000256" key="1">
    <source>
        <dbReference type="ARBA" id="ARBA00004123"/>
    </source>
</evidence>
<proteinExistence type="predicted"/>
<keyword evidence="2" id="KW-0597">Phosphoprotein</keyword>
<feature type="compositionally biased region" description="Polar residues" evidence="16">
    <location>
        <begin position="168"/>
        <end position="181"/>
    </location>
</feature>
<dbReference type="GO" id="GO:0016589">
    <property type="term" value="C:NURF complex"/>
    <property type="evidence" value="ECO:0007669"/>
    <property type="project" value="InterPro"/>
</dbReference>
<dbReference type="CDD" id="cd15559">
    <property type="entry name" value="PHD1_BPTF"/>
    <property type="match status" value="1"/>
</dbReference>
<dbReference type="PROSITE" id="PS01359">
    <property type="entry name" value="ZF_PHD_1"/>
    <property type="match status" value="1"/>
</dbReference>
<dbReference type="EMBL" id="VEVO01000013">
    <property type="protein sequence ID" value="KAF0032378.1"/>
    <property type="molecule type" value="Genomic_DNA"/>
</dbReference>
<feature type="region of interest" description="Disordered" evidence="16">
    <location>
        <begin position="1669"/>
        <end position="1697"/>
    </location>
</feature>
<feature type="compositionally biased region" description="Basic and acidic residues" evidence="16">
    <location>
        <begin position="34"/>
        <end position="50"/>
    </location>
</feature>
<dbReference type="InterPro" id="IPR013083">
    <property type="entry name" value="Znf_RING/FYVE/PHD"/>
</dbReference>
<feature type="compositionally biased region" description="Basic and acidic residues" evidence="16">
    <location>
        <begin position="1216"/>
        <end position="1235"/>
    </location>
</feature>
<evidence type="ECO:0000256" key="11">
    <source>
        <dbReference type="ARBA" id="ARBA00023163"/>
    </source>
</evidence>
<feature type="compositionally biased region" description="Low complexity" evidence="16">
    <location>
        <begin position="1403"/>
        <end position="1421"/>
    </location>
</feature>
<accession>A0A6A4SJP7</accession>
<evidence type="ECO:0000313" key="20">
    <source>
        <dbReference type="EMBL" id="KAF0032378.1"/>
    </source>
</evidence>
<dbReference type="InterPro" id="IPR001487">
    <property type="entry name" value="Bromodomain"/>
</dbReference>
<keyword evidence="3" id="KW-0479">Metal-binding</keyword>
<feature type="compositionally biased region" description="Basic and acidic residues" evidence="16">
    <location>
        <begin position="636"/>
        <end position="650"/>
    </location>
</feature>
<evidence type="ECO:0000259" key="19">
    <source>
        <dbReference type="PROSITE" id="PS50827"/>
    </source>
</evidence>
<evidence type="ECO:0000256" key="15">
    <source>
        <dbReference type="SAM" id="Coils"/>
    </source>
</evidence>
<evidence type="ECO:0000256" key="10">
    <source>
        <dbReference type="ARBA" id="ARBA00023117"/>
    </source>
</evidence>
<keyword evidence="5 14" id="KW-0863">Zinc-finger</keyword>
<keyword evidence="9 15" id="KW-0175">Coiled coil</keyword>
<keyword evidence="7" id="KW-0156">Chromatin regulator</keyword>
<feature type="region of interest" description="Disordered" evidence="16">
    <location>
        <begin position="1173"/>
        <end position="1203"/>
    </location>
</feature>
<evidence type="ECO:0000259" key="18">
    <source>
        <dbReference type="PROSITE" id="PS50016"/>
    </source>
</evidence>
<keyword evidence="12" id="KW-0539">Nucleus</keyword>
<dbReference type="InterPro" id="IPR011011">
    <property type="entry name" value="Znf_FYVE_PHD"/>
</dbReference>
<dbReference type="PANTHER" id="PTHR45975:SF2">
    <property type="entry name" value="NUCLEOSOME-REMODELING FACTOR SUBUNIT BPTF"/>
    <property type="match status" value="1"/>
</dbReference>
<dbReference type="InterPro" id="IPR018359">
    <property type="entry name" value="Bromodomain_CS"/>
</dbReference>
<feature type="compositionally biased region" description="Polar residues" evidence="16">
    <location>
        <begin position="721"/>
        <end position="740"/>
    </location>
</feature>
<keyword evidence="10 13" id="KW-0103">Bromodomain</keyword>
<evidence type="ECO:0000259" key="17">
    <source>
        <dbReference type="PROSITE" id="PS50014"/>
    </source>
</evidence>
<dbReference type="InterPro" id="IPR036427">
    <property type="entry name" value="Bromodomain-like_sf"/>
</dbReference>
<evidence type="ECO:0000256" key="5">
    <source>
        <dbReference type="ARBA" id="ARBA00022771"/>
    </source>
</evidence>
<gene>
    <name evidence="20" type="ORF">F2P81_014668</name>
</gene>
<dbReference type="Pfam" id="PF00439">
    <property type="entry name" value="Bromodomain"/>
    <property type="match status" value="1"/>
</dbReference>
<dbReference type="PRINTS" id="PR00503">
    <property type="entry name" value="BROMODOMAIN"/>
</dbReference>
<dbReference type="FunFam" id="1.20.920.10:FF:000018">
    <property type="entry name" value="nucleosome-remodeling factor subunit BPTF isoform X1"/>
    <property type="match status" value="1"/>
</dbReference>
<feature type="domain" description="Bromo" evidence="17">
    <location>
        <begin position="2234"/>
        <end position="2304"/>
    </location>
</feature>
<name>A0A6A4SJP7_SCOMX</name>
<feature type="region of interest" description="Disordered" evidence="16">
    <location>
        <begin position="1475"/>
        <end position="1498"/>
    </location>
</feature>
<evidence type="ECO:0000256" key="9">
    <source>
        <dbReference type="ARBA" id="ARBA00023054"/>
    </source>
</evidence>
<evidence type="ECO:0000256" key="8">
    <source>
        <dbReference type="ARBA" id="ARBA00023015"/>
    </source>
</evidence>
<feature type="compositionally biased region" description="Polar residues" evidence="16">
    <location>
        <begin position="1354"/>
        <end position="1364"/>
    </location>
</feature>
<feature type="region of interest" description="Disordered" evidence="16">
    <location>
        <begin position="1924"/>
        <end position="2003"/>
    </location>
</feature>
<feature type="domain" description="DDT" evidence="19">
    <location>
        <begin position="219"/>
        <end position="279"/>
    </location>
</feature>
<sequence length="2325" mass="259475">MRGKRGRPPKSLQPEEPSAATGRGLRPRRNLKPRLRDSGDEESPTRETAKPTKKRRGAPGTSTRGRGRGRGGGGVGTRGGRGGRGGRRTPASKTVVYDDHESDDDEDDAVSLRSEEDEVVEEEPPSEEDEGLKEDSDCLEDDVLDDDDEEEEAAAAAEEEVEDDASYCTESSFRSQSTHASTPGKKRVRAPRPRTPILEEKEIPPLTLPDPSEDLMVPGEELLNATSVYEVLRNFSTVLRLSHFRFEDFCAALVGQEQCTLIAETHNALLKAILREEDSSNTTFGPADLKDSVNSTLYFIDGMTWPEVLRAYCESDREYHHVLPYQEVDEYPYGPLESKIKVLQFLVDQFLTTNIAREELMSDGSMLYDDHCRVCHRLGDLLCCETCSAVYHLECVKPPLQEVPEDEWQCEICVAHKVPGVTDCVTEAQKNRPYIRQEPIGYDRHQRKYWFLNRRIIVEEDGEHEKKKIWYYSTKVQLEELMECLDREYWELDLHATLEEMKEEVHAHMDITEDLTNKARGNNKAYLTAVNEVIAEHLKVRREALEAKRQAEETKQEADAGCVKTAEGTVTSQLDPESESKKDADSQEEGCVSDSQSGSASQDSALPKTQSLEPNEETPPAHSMSQQSGDSPPEATQERTVEDVKAESSGDKSQAQTQDQPRQQSSQPDASSDQVSASVRKPDSPDVADRSSRSSFTSQDGTDEYNDRTKTDGTRPAAAELSNQTPRGSKESSPVRSNGESLRLSFLKRDLTVNLNTLFKLGQEGKYRVYHNQYSTNVLALNKHQHREDHDKRRHLSHKFSLTTASEFKWNGSIYGSRSLTVSTLRLTIIQLETNVPGPFMHPNWASHRTNWNKAVQMCSKAREFALALAILECAIKPVVMLPVWKDSLGHTRLHRMTSMERDDKEKVKKREKKLEDEETLLQATWVKYTIPIKHQVWKQKGEEYRVTGYGGWSWVSKTHVPRFVPKLPGNTNVNYRKELEAAEMRKANGVNCTNNQKKLKETEKQNTADEDKEQASPIASAQSNLSDEDCKPQKSKEEEKPTEKDEEKEVEEKKEDEKMEVDPCPEASSEDKDKVDNEGPSLPTVESATEEPIQNVKQPKEEETAASKPYYDVVNVSEGFQLRTAYKKKVKPSKLDGLLERRVKQFTLEEKQRLERVRQTALQSKTAATKLNLGVKTEGSTSGKQQPAVTPGVKAEEKEESIQLKDSVVKKLDFEQEAKADNVDVESDSNHSKQTEVNAVQGNSGETSAQKEVNGGPLTNTEVNSRSNCISEAVENKEKTQKPEVALAGENAKKRGYEEMEQGSTQSDAESMEVDQNKTSPVQVNGQAVVSATADANIQGDTKEPVKSLMNGDLSQKDASNTCHPPPLKVPKLENHVAEKGDALSKNVSVDSEGTVPAKLPSSNASCVNSNSSDNGSGSEGLKTCITTKTTAATADTSSTISKPDATSQTVRSAVSSVTIQPSAQAPVAVVSQKTRLSGTEARKGTSGSTAGSSMTISKEYSTRGRVSLLRFSKSRKARSGTALPSYRKFVTKSSKKSIFVLPNDDLKRLARRAGIREVPIFNYNAKPALDIWPYPSPRPTFGITWRYRLQTVRSLAGVSLMLRLLWACLRWDDMAVKPSAAVGTTRKETTDTDITTTEIIKRRDVGPYGIRSEYCIRKIICPLGIRDTPKAETPTPQRKGLRSSALRPKKQEPAKLTGPIAVETWVAEEDLELWEIRAFAERLEREKSQGGDPSKTLKTAEEVKAHLENQLKQARLAAQQKRLEQQRPGTPATVSNTTASTTSAGTPGTPSIPASTGQRTGQVTSGTKMVLASKLGSPVSFQQDKNFHQSFASWVKQGQTNNSGSASSGSVATVASGITASKQTFKIAGSPVTVAGQVLSGKLPLPINSKIVALHIPTTQGGHDGGRPNPAVRYDEPVIDPVYLRGHSDGQKSSDGSTSPSPKPVLNYNPSPKPKSVPRFRSSPLVKSSKCHTFRLKRISSPKHKPKSTRKSEFSFSRMHPKPKYSPLLKSNLRMIVCNQVVKFILDKIEKDEKQAAKKRKKEEVVEQKRSKQNATKLTALLYKHKEQLKAEILKKRALLDKELQLQVQDHKKDTKLYCVCKTPYDESKFYIGCDLCSNWFHGACVGITEKEAKKLEDFVCNDCKRGQEGGSNEELYCICRTPYDESQFYIGCDRCQNWYHGRCVGILQSEANHIDVYVCPQCQSTEDAMTVLTPLTDKDYEGLKRILRSLQTHKMAWPFLEPVDPHDAPDYYRVIKEPMDFSTMETRLQKRHYHKLTEFVADVTKIFDNCRYYNPNDTPFFQCAEQLEAFFVQKLKGFKASR</sequence>
<feature type="domain" description="PHD-type" evidence="18">
    <location>
        <begin position="369"/>
        <end position="416"/>
    </location>
</feature>
<feature type="compositionally biased region" description="Basic residues" evidence="16">
    <location>
        <begin position="1971"/>
        <end position="1991"/>
    </location>
</feature>
<feature type="compositionally biased region" description="Gly residues" evidence="16">
    <location>
        <begin position="70"/>
        <end position="83"/>
    </location>
</feature>
<dbReference type="Proteomes" id="UP000438429">
    <property type="component" value="Unassembled WGS sequence"/>
</dbReference>
<dbReference type="InterPro" id="IPR038028">
    <property type="entry name" value="BPTF"/>
</dbReference>
<feature type="region of interest" description="Disordered" evidence="16">
    <location>
        <begin position="1"/>
        <end position="199"/>
    </location>
</feature>
<feature type="compositionally biased region" description="Low complexity" evidence="16">
    <location>
        <begin position="1757"/>
        <end position="1793"/>
    </location>
</feature>
<dbReference type="GO" id="GO:0006338">
    <property type="term" value="P:chromatin remodeling"/>
    <property type="evidence" value="ECO:0007669"/>
    <property type="project" value="UniProtKB-ARBA"/>
</dbReference>
<comment type="caution">
    <text evidence="20">The sequence shown here is derived from an EMBL/GenBank/DDBJ whole genome shotgun (WGS) entry which is preliminary data.</text>
</comment>
<dbReference type="InterPro" id="IPR019787">
    <property type="entry name" value="Znf_PHD-finger"/>
</dbReference>
<feature type="region of interest" description="Disordered" evidence="16">
    <location>
        <begin position="1216"/>
        <end position="1366"/>
    </location>
</feature>
<feature type="compositionally biased region" description="Low complexity" evidence="16">
    <location>
        <begin position="1486"/>
        <end position="1498"/>
    </location>
</feature>
<dbReference type="Pfam" id="PF02791">
    <property type="entry name" value="DDT"/>
    <property type="match status" value="1"/>
</dbReference>
<feature type="compositionally biased region" description="Low complexity" evidence="16">
    <location>
        <begin position="653"/>
        <end position="679"/>
    </location>
</feature>
<dbReference type="InterPro" id="IPR001965">
    <property type="entry name" value="Znf_PHD"/>
</dbReference>
<dbReference type="GO" id="GO:0000978">
    <property type="term" value="F:RNA polymerase II cis-regulatory region sequence-specific DNA binding"/>
    <property type="evidence" value="ECO:0007669"/>
    <property type="project" value="TreeGrafter"/>
</dbReference>
<evidence type="ECO:0008006" key="22">
    <source>
        <dbReference type="Google" id="ProtNLM"/>
    </source>
</evidence>
<keyword evidence="4" id="KW-0677">Repeat</keyword>
<keyword evidence="11" id="KW-0804">Transcription</keyword>
<evidence type="ECO:0000256" key="16">
    <source>
        <dbReference type="SAM" id="MobiDB-lite"/>
    </source>
</evidence>
<evidence type="ECO:0000256" key="4">
    <source>
        <dbReference type="ARBA" id="ARBA00022737"/>
    </source>
</evidence>
<evidence type="ECO:0000256" key="3">
    <source>
        <dbReference type="ARBA" id="ARBA00022723"/>
    </source>
</evidence>
<dbReference type="SMART" id="SM00297">
    <property type="entry name" value="BROMO"/>
    <property type="match status" value="1"/>
</dbReference>
<dbReference type="Pfam" id="PF00628">
    <property type="entry name" value="PHD"/>
    <property type="match status" value="3"/>
</dbReference>
<dbReference type="Gene3D" id="1.20.920.10">
    <property type="entry name" value="Bromodomain-like"/>
    <property type="match status" value="1"/>
</dbReference>
<keyword evidence="8" id="KW-0805">Transcription regulation</keyword>
<feature type="compositionally biased region" description="Low complexity" evidence="16">
    <location>
        <begin position="593"/>
        <end position="605"/>
    </location>
</feature>
<dbReference type="SUPFAM" id="SSF47370">
    <property type="entry name" value="Bromodomain"/>
    <property type="match status" value="1"/>
</dbReference>
<dbReference type="PROSITE" id="PS00633">
    <property type="entry name" value="BROMODOMAIN_1"/>
    <property type="match status" value="1"/>
</dbReference>
<dbReference type="SMART" id="SM00249">
    <property type="entry name" value="PHD"/>
    <property type="match status" value="3"/>
</dbReference>
<dbReference type="InterPro" id="IPR018501">
    <property type="entry name" value="DDT_dom"/>
</dbReference>
<feature type="compositionally biased region" description="Polar residues" evidence="16">
    <location>
        <begin position="1236"/>
        <end position="1271"/>
    </location>
</feature>
<feature type="compositionally biased region" description="Basic and acidic residues" evidence="16">
    <location>
        <begin position="1029"/>
        <end position="1062"/>
    </location>
</feature>
<feature type="region of interest" description="Disordered" evidence="16">
    <location>
        <begin position="987"/>
        <end position="1110"/>
    </location>
</feature>
<feature type="compositionally biased region" description="Polar residues" evidence="16">
    <location>
        <begin position="1179"/>
        <end position="1189"/>
    </location>
</feature>
<dbReference type="GO" id="GO:0045892">
    <property type="term" value="P:negative regulation of DNA-templated transcription"/>
    <property type="evidence" value="ECO:0007669"/>
    <property type="project" value="UniProtKB-ARBA"/>
</dbReference>
<evidence type="ECO:0000256" key="6">
    <source>
        <dbReference type="ARBA" id="ARBA00022833"/>
    </source>
</evidence>
<dbReference type="PROSITE" id="PS50016">
    <property type="entry name" value="ZF_PHD_2"/>
    <property type="match status" value="3"/>
</dbReference>
<dbReference type="PROSITE" id="PS50827">
    <property type="entry name" value="DDT"/>
    <property type="match status" value="1"/>
</dbReference>
<feature type="compositionally biased region" description="Acidic residues" evidence="16">
    <location>
        <begin position="100"/>
        <end position="165"/>
    </location>
</feature>
<feature type="coiled-coil region" evidence="15">
    <location>
        <begin position="2031"/>
        <end position="2060"/>
    </location>
</feature>